<comment type="caution">
    <text evidence="11">The sequence shown here is derived from an EMBL/GenBank/DDBJ whole genome shotgun (WGS) entry which is preliminary data.</text>
</comment>
<dbReference type="SUPFAM" id="SSF103473">
    <property type="entry name" value="MFS general substrate transporter"/>
    <property type="match status" value="1"/>
</dbReference>
<accession>A0A4U0UCK1</accession>
<dbReference type="PROSITE" id="PS50850">
    <property type="entry name" value="MFS"/>
    <property type="match status" value="1"/>
</dbReference>
<dbReference type="OrthoDB" id="6612291at2759"/>
<gene>
    <name evidence="11" type="ORF">B0A50_00746</name>
</gene>
<dbReference type="InterPro" id="IPR003663">
    <property type="entry name" value="Sugar/inositol_transpt"/>
</dbReference>
<keyword evidence="12" id="KW-1185">Reference proteome</keyword>
<evidence type="ECO:0000256" key="3">
    <source>
        <dbReference type="ARBA" id="ARBA00022448"/>
    </source>
</evidence>
<evidence type="ECO:0000256" key="5">
    <source>
        <dbReference type="ARBA" id="ARBA00022989"/>
    </source>
</evidence>
<comment type="similarity">
    <text evidence="2 7">Belongs to the major facilitator superfamily. Sugar transporter (TC 2.A.1.1) family.</text>
</comment>
<keyword evidence="6 9" id="KW-0472">Membrane</keyword>
<evidence type="ECO:0000256" key="1">
    <source>
        <dbReference type="ARBA" id="ARBA00004141"/>
    </source>
</evidence>
<dbReference type="GO" id="GO:0005351">
    <property type="term" value="F:carbohydrate:proton symporter activity"/>
    <property type="evidence" value="ECO:0007669"/>
    <property type="project" value="TreeGrafter"/>
</dbReference>
<protein>
    <recommendedName>
        <fullName evidence="10">Major facilitator superfamily (MFS) profile domain-containing protein</fullName>
    </recommendedName>
</protein>
<evidence type="ECO:0000256" key="2">
    <source>
        <dbReference type="ARBA" id="ARBA00010992"/>
    </source>
</evidence>
<dbReference type="InterPro" id="IPR050360">
    <property type="entry name" value="MFS_Sugar_Transporters"/>
</dbReference>
<evidence type="ECO:0000256" key="9">
    <source>
        <dbReference type="SAM" id="Phobius"/>
    </source>
</evidence>
<evidence type="ECO:0000256" key="6">
    <source>
        <dbReference type="ARBA" id="ARBA00023136"/>
    </source>
</evidence>
<dbReference type="InterPro" id="IPR036259">
    <property type="entry name" value="MFS_trans_sf"/>
</dbReference>
<dbReference type="PANTHER" id="PTHR48022">
    <property type="entry name" value="PLASTIDIC GLUCOSE TRANSPORTER 4"/>
    <property type="match status" value="1"/>
</dbReference>
<evidence type="ECO:0000256" key="8">
    <source>
        <dbReference type="SAM" id="MobiDB-lite"/>
    </source>
</evidence>
<proteinExistence type="inferred from homology"/>
<feature type="region of interest" description="Disordered" evidence="8">
    <location>
        <begin position="523"/>
        <end position="555"/>
    </location>
</feature>
<dbReference type="AlphaFoldDB" id="A0A4U0UCK1"/>
<comment type="subcellular location">
    <subcellularLocation>
        <location evidence="1">Membrane</location>
        <topology evidence="1">Multi-pass membrane protein</topology>
    </subcellularLocation>
</comment>
<evidence type="ECO:0000313" key="12">
    <source>
        <dbReference type="Proteomes" id="UP000308549"/>
    </source>
</evidence>
<feature type="transmembrane region" description="Helical" evidence="9">
    <location>
        <begin position="382"/>
        <end position="404"/>
    </location>
</feature>
<feature type="domain" description="Major facilitator superfamily (MFS) profile" evidence="10">
    <location>
        <begin position="19"/>
        <end position="472"/>
    </location>
</feature>
<dbReference type="GO" id="GO:0016020">
    <property type="term" value="C:membrane"/>
    <property type="evidence" value="ECO:0007669"/>
    <property type="project" value="UniProtKB-SubCell"/>
</dbReference>
<evidence type="ECO:0000256" key="7">
    <source>
        <dbReference type="RuleBase" id="RU003346"/>
    </source>
</evidence>
<dbReference type="EMBL" id="NAJL01000003">
    <property type="protein sequence ID" value="TKA33193.1"/>
    <property type="molecule type" value="Genomic_DNA"/>
</dbReference>
<feature type="transmembrane region" description="Helical" evidence="9">
    <location>
        <begin position="160"/>
        <end position="178"/>
    </location>
</feature>
<dbReference type="FunFam" id="1.20.1250.20:FF:000061">
    <property type="entry name" value="MFS sugar transporter"/>
    <property type="match status" value="1"/>
</dbReference>
<feature type="transmembrane region" description="Helical" evidence="9">
    <location>
        <begin position="425"/>
        <end position="442"/>
    </location>
</feature>
<dbReference type="Gene3D" id="1.20.1250.20">
    <property type="entry name" value="MFS general substrate transporter like domains"/>
    <property type="match status" value="1"/>
</dbReference>
<dbReference type="PRINTS" id="PR00171">
    <property type="entry name" value="SUGRTRNSPORT"/>
</dbReference>
<keyword evidence="4 9" id="KW-0812">Transmembrane</keyword>
<dbReference type="PANTHER" id="PTHR48022:SF68">
    <property type="entry name" value="MAJOR FACILITATOR SUPERFAMILY (MFS) PROFILE DOMAIN-CONTAINING PROTEIN-RELATED"/>
    <property type="match status" value="1"/>
</dbReference>
<reference evidence="11 12" key="1">
    <citation type="submission" date="2017-03" db="EMBL/GenBank/DDBJ databases">
        <title>Genomes of endolithic fungi from Antarctica.</title>
        <authorList>
            <person name="Coleine C."/>
            <person name="Masonjones S."/>
            <person name="Stajich J.E."/>
        </authorList>
    </citation>
    <scope>NUCLEOTIDE SEQUENCE [LARGE SCALE GENOMIC DNA]</scope>
    <source>
        <strain evidence="11 12">CCFEE 6315</strain>
    </source>
</reference>
<sequence length="555" mass="61443">MLGVKKFYGLRGNALNLTISFIAGLDFLLFGYDQGVTGGLLDLPSFNKYFPAINTEEEGISDALRSSRSTNQGIAVAAYNLGCFIGAVFTIFVGNPLGRKKTIFIGSIIMTVGALLQCTSYDLAQFIIGRIVTGFGNGMNTSTVPTWQSETAQSHKRGPLVMIEGMLITAGITISYWINYGFSFIPDNEVAWRFPLAFQIVFALVIFGSIMNLPESPRWLVMRGREDEALDVLEYINDKPRDDPQLVNEFEAVKATVAEMSKGSYKSLFEMSDYREFHRVCLAYVNQMFQQISGINLITYYAPTLYSQVGLSRNHYPKLLAACNGTEYLMAAFVPIFIIEKVGRRPLMLLGAAGMAASMAILAGTNSALINDNNASAGYTQAAFLFIFNTFFALGWLGMTWLYPAEIVPLRIRAPTNALATSGNWIFNFMVVMISPVAFNNIRYNTYTIFAVINGLLILPVTYFFFPETRQRSLEEMDAIFKKSTGVFNVVSVAAKEPYHYDRHGNLKPEYLEEAVRRRSSAIPEEAGVMGQKKPRGSLNGVEGREKAESGSSGS</sequence>
<feature type="transmembrane region" description="Helical" evidence="9">
    <location>
        <begin position="74"/>
        <end position="94"/>
    </location>
</feature>
<evidence type="ECO:0000313" key="11">
    <source>
        <dbReference type="EMBL" id="TKA33193.1"/>
    </source>
</evidence>
<dbReference type="NCBIfam" id="TIGR00879">
    <property type="entry name" value="SP"/>
    <property type="match status" value="1"/>
</dbReference>
<dbReference type="Proteomes" id="UP000308549">
    <property type="component" value="Unassembled WGS sequence"/>
</dbReference>
<dbReference type="Pfam" id="PF00083">
    <property type="entry name" value="Sugar_tr"/>
    <property type="match status" value="1"/>
</dbReference>
<keyword evidence="5 9" id="KW-1133">Transmembrane helix</keyword>
<evidence type="ECO:0000256" key="4">
    <source>
        <dbReference type="ARBA" id="ARBA00022692"/>
    </source>
</evidence>
<feature type="transmembrane region" description="Helical" evidence="9">
    <location>
        <begin position="190"/>
        <end position="213"/>
    </location>
</feature>
<dbReference type="InterPro" id="IPR020846">
    <property type="entry name" value="MFS_dom"/>
</dbReference>
<evidence type="ECO:0000259" key="10">
    <source>
        <dbReference type="PROSITE" id="PS50850"/>
    </source>
</evidence>
<organism evidence="11 12">
    <name type="scientific">Salinomyces thailandicus</name>
    <dbReference type="NCBI Taxonomy" id="706561"/>
    <lineage>
        <taxon>Eukaryota</taxon>
        <taxon>Fungi</taxon>
        <taxon>Dikarya</taxon>
        <taxon>Ascomycota</taxon>
        <taxon>Pezizomycotina</taxon>
        <taxon>Dothideomycetes</taxon>
        <taxon>Dothideomycetidae</taxon>
        <taxon>Mycosphaerellales</taxon>
        <taxon>Teratosphaeriaceae</taxon>
        <taxon>Salinomyces</taxon>
    </lineage>
</organism>
<dbReference type="InterPro" id="IPR005828">
    <property type="entry name" value="MFS_sugar_transport-like"/>
</dbReference>
<feature type="transmembrane region" description="Helical" evidence="9">
    <location>
        <begin position="12"/>
        <end position="32"/>
    </location>
</feature>
<feature type="transmembrane region" description="Helical" evidence="9">
    <location>
        <begin position="448"/>
        <end position="466"/>
    </location>
</feature>
<feature type="transmembrane region" description="Helical" evidence="9">
    <location>
        <begin position="347"/>
        <end position="370"/>
    </location>
</feature>
<name>A0A4U0UCK1_9PEZI</name>
<keyword evidence="3 7" id="KW-0813">Transport</keyword>